<feature type="transmembrane region" description="Helical" evidence="1">
    <location>
        <begin position="52"/>
        <end position="77"/>
    </location>
</feature>
<name>A0A6L7GXW7_9ACTN</name>
<keyword evidence="1" id="KW-0812">Transmembrane</keyword>
<accession>A0A6L7GXW7</accession>
<evidence type="ECO:0000256" key="1">
    <source>
        <dbReference type="SAM" id="Phobius"/>
    </source>
</evidence>
<evidence type="ECO:0000313" key="3">
    <source>
        <dbReference type="Proteomes" id="UP000475545"/>
    </source>
</evidence>
<gene>
    <name evidence="2" type="ORF">GIY30_21920</name>
</gene>
<feature type="transmembrane region" description="Helical" evidence="1">
    <location>
        <begin position="83"/>
        <end position="102"/>
    </location>
</feature>
<comment type="caution">
    <text evidence="2">The sequence shown here is derived from an EMBL/GenBank/DDBJ whole genome shotgun (WGS) entry which is preliminary data.</text>
</comment>
<dbReference type="AlphaFoldDB" id="A0A6L7GXW7"/>
<dbReference type="EMBL" id="WMBR01000007">
    <property type="protein sequence ID" value="MXP24001.1"/>
    <property type="molecule type" value="Genomic_DNA"/>
</dbReference>
<organism evidence="2 3">
    <name type="scientific">Gordonia mangrovi</name>
    <dbReference type="NCBI Taxonomy" id="2665643"/>
    <lineage>
        <taxon>Bacteria</taxon>
        <taxon>Bacillati</taxon>
        <taxon>Actinomycetota</taxon>
        <taxon>Actinomycetes</taxon>
        <taxon>Mycobacteriales</taxon>
        <taxon>Gordoniaceae</taxon>
        <taxon>Gordonia</taxon>
    </lineage>
</organism>
<feature type="transmembrane region" description="Helical" evidence="1">
    <location>
        <begin position="137"/>
        <end position="157"/>
    </location>
</feature>
<evidence type="ECO:0000313" key="2">
    <source>
        <dbReference type="EMBL" id="MXP24001.1"/>
    </source>
</evidence>
<proteinExistence type="predicted"/>
<dbReference type="Proteomes" id="UP000475545">
    <property type="component" value="Unassembled WGS sequence"/>
</dbReference>
<sequence length="160" mass="17012">MSALRDVLLVLTVVTSGLSAGLLATFAYAVMPGMRRASPLSSVAVMQRINVAIINPLFAVIFFGPLLFGGLGIVFWWDEPLRWWLVAGVGLTVAAVAITMVVNVPLNNRLAAAGTVADGDAPVVWTQFARPWVRWNIIRAVVATAGFVVIVVGLVQISGQ</sequence>
<protein>
    <submittedName>
        <fullName evidence="2">DUF1772 domain-containing protein</fullName>
    </submittedName>
</protein>
<feature type="transmembrane region" description="Helical" evidence="1">
    <location>
        <begin position="6"/>
        <end position="31"/>
    </location>
</feature>
<reference evidence="2 3" key="1">
    <citation type="submission" date="2019-11" db="EMBL/GenBank/DDBJ databases">
        <title>Gordonia sp. nov., a novel actinobacterium isolated from mangrove soil in Hainan.</title>
        <authorList>
            <person name="Huang X."/>
            <person name="Xie Y."/>
            <person name="Chu X."/>
            <person name="Xiao K."/>
        </authorList>
    </citation>
    <scope>NUCLEOTIDE SEQUENCE [LARGE SCALE GENOMIC DNA]</scope>
    <source>
        <strain evidence="2 3">HNM0687</strain>
    </source>
</reference>
<dbReference type="Pfam" id="PF08592">
    <property type="entry name" value="Anthrone_oxy"/>
    <property type="match status" value="1"/>
</dbReference>
<dbReference type="InterPro" id="IPR013901">
    <property type="entry name" value="Anthrone_oxy"/>
</dbReference>
<keyword evidence="1" id="KW-0472">Membrane</keyword>
<dbReference type="RefSeq" id="WP_160904179.1">
    <property type="nucleotide sequence ID" value="NZ_CP102850.1"/>
</dbReference>
<keyword evidence="1" id="KW-1133">Transmembrane helix</keyword>
<keyword evidence="3" id="KW-1185">Reference proteome</keyword>